<protein>
    <submittedName>
        <fullName evidence="2">Uncharacterized protein</fullName>
    </submittedName>
</protein>
<evidence type="ECO:0000313" key="3">
    <source>
        <dbReference type="Proteomes" id="UP000289664"/>
    </source>
</evidence>
<dbReference type="KEGG" id="csci:HDCHBGLK_00334"/>
<dbReference type="EMBL" id="CP036170">
    <property type="protein sequence ID" value="QBF72988.1"/>
    <property type="molecule type" value="Genomic_DNA"/>
</dbReference>
<sequence>MCTIILTIANLILTVITVTCTIISIRYTKKQTDIMQQQLEATLKPDFPTTSRLESIANAIRQLKN</sequence>
<gene>
    <name evidence="2" type="ORF">HDCHBGLK_00334</name>
</gene>
<keyword evidence="1" id="KW-1133">Transmembrane helix</keyword>
<accession>A0A494WHW9</accession>
<name>A0A494WHW9_CLOS5</name>
<proteinExistence type="predicted"/>
<keyword evidence="1" id="KW-0812">Transmembrane</keyword>
<feature type="transmembrane region" description="Helical" evidence="1">
    <location>
        <begin position="6"/>
        <end position="25"/>
    </location>
</feature>
<evidence type="ECO:0000313" key="2">
    <source>
        <dbReference type="EMBL" id="QBF72988.1"/>
    </source>
</evidence>
<organism evidence="2 3">
    <name type="scientific">Clostridium scindens (strain ATCC 35704 / DSM 5676 / VPI 13733 / 19)</name>
    <dbReference type="NCBI Taxonomy" id="411468"/>
    <lineage>
        <taxon>Bacteria</taxon>
        <taxon>Bacillati</taxon>
        <taxon>Bacillota</taxon>
        <taxon>Clostridia</taxon>
        <taxon>Lachnospirales</taxon>
        <taxon>Lachnospiraceae</taxon>
    </lineage>
</organism>
<evidence type="ECO:0000256" key="1">
    <source>
        <dbReference type="SAM" id="Phobius"/>
    </source>
</evidence>
<keyword evidence="1" id="KW-0472">Membrane</keyword>
<keyword evidence="3" id="KW-1185">Reference proteome</keyword>
<dbReference type="Proteomes" id="UP000289664">
    <property type="component" value="Chromosome"/>
</dbReference>
<reference evidence="2 3" key="1">
    <citation type="journal article" date="2019" name="Appl. Environ. Microbiol.">
        <title>Clostridium scindens ATCC 35704: integration of nutritional requirements, the complete genome sequence, and global transcriptional responses to bile acids.</title>
        <authorList>
            <person name="Devendran S."/>
            <person name="Shrestha R."/>
            <person name="Alves J.M.P."/>
            <person name="Wolf P.G."/>
            <person name="Ly L."/>
            <person name="Hernandez A.G."/>
            <person name="Mendez-Garcia C."/>
            <person name="Inboden A."/>
            <person name="Wiley J."/>
            <person name="Paul O."/>
            <person name="Allen A."/>
            <person name="Springer E."/>
            <person name="Wright C.L."/>
            <person name="Fields C.J."/>
            <person name="Daniel S.L."/>
            <person name="Ridlon J.M."/>
        </authorList>
    </citation>
    <scope>NUCLEOTIDE SEQUENCE [LARGE SCALE GENOMIC DNA]</scope>
    <source>
        <strain evidence="2 3">ATCC 35704</strain>
    </source>
</reference>
<dbReference type="AlphaFoldDB" id="A0A494WHW9"/>